<feature type="transmembrane region" description="Helical" evidence="12">
    <location>
        <begin position="77"/>
        <end position="95"/>
    </location>
</feature>
<evidence type="ECO:0000259" key="13">
    <source>
        <dbReference type="Pfam" id="PF00892"/>
    </source>
</evidence>
<organism evidence="14 15">
    <name type="scientific">Tatumella ptyseos ATCC 33301</name>
    <dbReference type="NCBI Taxonomy" id="1005995"/>
    <lineage>
        <taxon>Bacteria</taxon>
        <taxon>Pseudomonadati</taxon>
        <taxon>Pseudomonadota</taxon>
        <taxon>Gammaproteobacteria</taxon>
        <taxon>Enterobacterales</taxon>
        <taxon>Erwiniaceae</taxon>
        <taxon>Tatumella</taxon>
    </lineage>
</organism>
<evidence type="ECO:0000256" key="11">
    <source>
        <dbReference type="ARBA" id="ARBA00023136"/>
    </source>
</evidence>
<keyword evidence="11 12" id="KW-0472">Membrane</keyword>
<feature type="domain" description="EamA" evidence="13">
    <location>
        <begin position="1"/>
        <end position="119"/>
    </location>
</feature>
<comment type="pathway">
    <text evidence="12">Bacterial outer membrane biogenesis; lipopolysaccharide biosynthesis.</text>
</comment>
<evidence type="ECO:0000256" key="4">
    <source>
        <dbReference type="ARBA" id="ARBA00022516"/>
    </source>
</evidence>
<evidence type="ECO:0000256" key="2">
    <source>
        <dbReference type="ARBA" id="ARBA00022448"/>
    </source>
</evidence>
<dbReference type="NCBIfam" id="NF002816">
    <property type="entry name" value="PRK02971.1-2"/>
    <property type="match status" value="1"/>
</dbReference>
<comment type="subcellular location">
    <subcellularLocation>
        <location evidence="12">Cell inner membrane</location>
        <topology evidence="12">Multi-pass membrane protein</topology>
    </subcellularLocation>
    <subcellularLocation>
        <location evidence="1">Cell membrane</location>
        <topology evidence="1">Multi-pass membrane protein</topology>
    </subcellularLocation>
</comment>
<keyword evidence="2 12" id="KW-0813">Transport</keyword>
<dbReference type="InterPro" id="IPR000620">
    <property type="entry name" value="EamA_dom"/>
</dbReference>
<gene>
    <name evidence="12" type="primary">arnF</name>
    <name evidence="14" type="ORF">GTPT_1528</name>
</gene>
<dbReference type="Gene3D" id="1.10.3730.20">
    <property type="match status" value="1"/>
</dbReference>
<keyword evidence="15" id="KW-1185">Reference proteome</keyword>
<dbReference type="AlphaFoldDB" id="A0A085JHY3"/>
<name>A0A085JHY3_9GAMM</name>
<keyword evidence="4 12" id="KW-0444">Lipid biosynthesis</keyword>
<dbReference type="InterPro" id="IPR037185">
    <property type="entry name" value="EmrE-like"/>
</dbReference>
<keyword evidence="8 12" id="KW-0448">Lipopolysaccharide biosynthesis</keyword>
<evidence type="ECO:0000256" key="9">
    <source>
        <dbReference type="ARBA" id="ARBA00022989"/>
    </source>
</evidence>
<comment type="similarity">
    <text evidence="12">Belongs to the ArnF family.</text>
</comment>
<proteinExistence type="inferred from homology"/>
<dbReference type="RefSeq" id="WP_371190695.1">
    <property type="nucleotide sequence ID" value="NZ_ATMJ01000036.1"/>
</dbReference>
<dbReference type="eggNOG" id="COG2076">
    <property type="taxonomic scope" value="Bacteria"/>
</dbReference>
<keyword evidence="7 12" id="KW-0812">Transmembrane</keyword>
<feature type="transmembrane region" description="Helical" evidence="12">
    <location>
        <begin position="101"/>
        <end position="121"/>
    </location>
</feature>
<dbReference type="HAMAP" id="MF_00538">
    <property type="entry name" value="Flippase_ArnF"/>
    <property type="match status" value="1"/>
</dbReference>
<sequence length="127" mass="13615">MGYFWAILSVLLVSSAQLAMKEAMTSLPPAGDLMALLLFMLHHPMITGLLLAGLLGYALSMGCWFMALKRLALSKAYALLSLSYILVWGVALWLGLHGEHFSLSALAGIGLIITGVILVCLPSQPSR</sequence>
<reference evidence="14 15" key="1">
    <citation type="submission" date="2014-05" db="EMBL/GenBank/DDBJ databases">
        <title>ATOL: Assembling a taxonomically balanced genome-scale reconstruction of the evolutionary history of the Enterobacteriaceae.</title>
        <authorList>
            <person name="Plunkett G.III."/>
            <person name="Neeno-Eckwall E.C."/>
            <person name="Glasner J.D."/>
            <person name="Perna N.T."/>
        </authorList>
    </citation>
    <scope>NUCLEOTIDE SEQUENCE [LARGE SCALE GENOMIC DNA]</scope>
    <source>
        <strain evidence="14 15">ATCC 33301</strain>
    </source>
</reference>
<evidence type="ECO:0000256" key="12">
    <source>
        <dbReference type="HAMAP-Rule" id="MF_00538"/>
    </source>
</evidence>
<dbReference type="InterPro" id="IPR000390">
    <property type="entry name" value="Small_drug/metabolite_transptr"/>
</dbReference>
<dbReference type="PANTHER" id="PTHR30561">
    <property type="entry name" value="SMR FAMILY PROTON-DEPENDENT DRUG EFFLUX TRANSPORTER SUGE"/>
    <property type="match status" value="1"/>
</dbReference>
<evidence type="ECO:0000313" key="15">
    <source>
        <dbReference type="Proteomes" id="UP000028602"/>
    </source>
</evidence>
<evidence type="ECO:0000256" key="10">
    <source>
        <dbReference type="ARBA" id="ARBA00023098"/>
    </source>
</evidence>
<keyword evidence="6 12" id="KW-0441">Lipid A biosynthesis</keyword>
<keyword evidence="5 12" id="KW-0997">Cell inner membrane</keyword>
<comment type="caution">
    <text evidence="12">Lacks conserved residue(s) required for the propagation of feature annotation.</text>
</comment>
<evidence type="ECO:0000256" key="1">
    <source>
        <dbReference type="ARBA" id="ARBA00004651"/>
    </source>
</evidence>
<evidence type="ECO:0000256" key="3">
    <source>
        <dbReference type="ARBA" id="ARBA00022475"/>
    </source>
</evidence>
<dbReference type="GO" id="GO:0009103">
    <property type="term" value="P:lipopolysaccharide biosynthetic process"/>
    <property type="evidence" value="ECO:0007669"/>
    <property type="project" value="UniProtKB-UniRule"/>
</dbReference>
<accession>A0A085JHY3</accession>
<evidence type="ECO:0000313" key="14">
    <source>
        <dbReference type="EMBL" id="KFD20079.1"/>
    </source>
</evidence>
<dbReference type="PANTHER" id="PTHR30561:SF9">
    <property type="entry name" value="4-AMINO-4-DEOXY-L-ARABINOSE-PHOSPHOUNDECAPRENOL FLIPPASE SUBUNIT ARNF-RELATED"/>
    <property type="match status" value="1"/>
</dbReference>
<keyword evidence="10 12" id="KW-0443">Lipid metabolism</keyword>
<comment type="function">
    <text evidence="12">Translocates 4-amino-4-deoxy-L-arabinose-phosphoundecaprenol (alpha-L-Ara4N-phosphoundecaprenol) from the cytoplasmic to the periplasmic side of the inner membrane.</text>
</comment>
<dbReference type="SUPFAM" id="SSF103481">
    <property type="entry name" value="Multidrug resistance efflux transporter EmrE"/>
    <property type="match status" value="1"/>
</dbReference>
<feature type="transmembrane region" description="Helical" evidence="12">
    <location>
        <begin position="45"/>
        <end position="65"/>
    </location>
</feature>
<evidence type="ECO:0000256" key="5">
    <source>
        <dbReference type="ARBA" id="ARBA00022519"/>
    </source>
</evidence>
<evidence type="ECO:0000256" key="8">
    <source>
        <dbReference type="ARBA" id="ARBA00022985"/>
    </source>
</evidence>
<keyword evidence="9 12" id="KW-1133">Transmembrane helix</keyword>
<evidence type="ECO:0000256" key="7">
    <source>
        <dbReference type="ARBA" id="ARBA00022692"/>
    </source>
</evidence>
<keyword evidence="3 12" id="KW-1003">Cell membrane</keyword>
<comment type="caution">
    <text evidence="14">The sequence shown here is derived from an EMBL/GenBank/DDBJ whole genome shotgun (WGS) entry which is preliminary data.</text>
</comment>
<dbReference type="GO" id="GO:0009245">
    <property type="term" value="P:lipid A biosynthetic process"/>
    <property type="evidence" value="ECO:0007669"/>
    <property type="project" value="UniProtKB-UniRule"/>
</dbReference>
<dbReference type="GO" id="GO:1901505">
    <property type="term" value="F:carbohydrate derivative transmembrane transporter activity"/>
    <property type="evidence" value="ECO:0007669"/>
    <property type="project" value="InterPro"/>
</dbReference>
<dbReference type="GO" id="GO:0005886">
    <property type="term" value="C:plasma membrane"/>
    <property type="evidence" value="ECO:0007669"/>
    <property type="project" value="UniProtKB-SubCell"/>
</dbReference>
<protein>
    <recommendedName>
        <fullName evidence="12">Probable 4-amino-4-deoxy-L-arabinose-phosphoundecaprenol flippase subunit ArnF</fullName>
        <shortName evidence="12">L-Ara4N-phosphoundecaprenol flippase subunit ArnF</shortName>
    </recommendedName>
    <alternativeName>
        <fullName evidence="12">Undecaprenyl phosphate-aminoarabinose flippase subunit ArnF</fullName>
    </alternativeName>
</protein>
<evidence type="ECO:0000256" key="6">
    <source>
        <dbReference type="ARBA" id="ARBA00022556"/>
    </source>
</evidence>
<dbReference type="EMBL" id="JMPR01000027">
    <property type="protein sequence ID" value="KFD20079.1"/>
    <property type="molecule type" value="Genomic_DNA"/>
</dbReference>
<dbReference type="Proteomes" id="UP000028602">
    <property type="component" value="Unassembled WGS sequence"/>
</dbReference>
<dbReference type="InterPro" id="IPR022832">
    <property type="entry name" value="Flippase_ArnF"/>
</dbReference>
<dbReference type="UniPathway" id="UPA00030"/>
<comment type="subunit">
    <text evidence="12">Heterodimer of ArnE and ArnF.</text>
</comment>
<dbReference type="Pfam" id="PF00892">
    <property type="entry name" value="EamA"/>
    <property type="match status" value="1"/>
</dbReference>